<dbReference type="InterPro" id="IPR021295">
    <property type="entry name" value="DUF2867"/>
</dbReference>
<organism evidence="1 2">
    <name type="scientific">Catenulispora pinistramenti</name>
    <dbReference type="NCBI Taxonomy" id="2705254"/>
    <lineage>
        <taxon>Bacteria</taxon>
        <taxon>Bacillati</taxon>
        <taxon>Actinomycetota</taxon>
        <taxon>Actinomycetes</taxon>
        <taxon>Catenulisporales</taxon>
        <taxon>Catenulisporaceae</taxon>
        <taxon>Catenulispora</taxon>
    </lineage>
</organism>
<dbReference type="Pfam" id="PF11066">
    <property type="entry name" value="DUF2867"/>
    <property type="match status" value="1"/>
</dbReference>
<comment type="caution">
    <text evidence="1">The sequence shown here is derived from an EMBL/GenBank/DDBJ whole genome shotgun (WGS) entry which is preliminary data.</text>
</comment>
<evidence type="ECO:0000313" key="1">
    <source>
        <dbReference type="EMBL" id="MBS2551670.1"/>
    </source>
</evidence>
<dbReference type="EMBL" id="JAAFYZ010000149">
    <property type="protein sequence ID" value="MBS2551670.1"/>
    <property type="molecule type" value="Genomic_DNA"/>
</dbReference>
<gene>
    <name evidence="1" type="ORF">KGQ19_32855</name>
</gene>
<keyword evidence="2" id="KW-1185">Reference proteome</keyword>
<sequence length="200" mass="22277">MQRLPNAAHAAQPWLIHEIAADFQVEDVWALPSPGGGPDDFPLLLSAIDVSFQPQASAPTRLLFWLRLKLGALLGLDRGSSGLGGRVPSLRERLPEELKDATPDAHQGSEFSLLYQRDNERATEIANRTMHGVLHVGWVPDGRGGWRGQLAILVKPNGRLGSLYMAGIRPFRHLIVYPALGRAWERRWRELNETTRLDKG</sequence>
<dbReference type="RefSeq" id="WP_212016522.1">
    <property type="nucleotide sequence ID" value="NZ_JAAFYZ010000149.1"/>
</dbReference>
<accession>A0ABS5L0I9</accession>
<reference evidence="1 2" key="1">
    <citation type="submission" date="2020-02" db="EMBL/GenBank/DDBJ databases">
        <title>Acidophilic actinobacteria isolated from forest soil.</title>
        <authorList>
            <person name="Golinska P."/>
        </authorList>
    </citation>
    <scope>NUCLEOTIDE SEQUENCE [LARGE SCALE GENOMIC DNA]</scope>
    <source>
        <strain evidence="1 2">NL8</strain>
    </source>
</reference>
<proteinExistence type="predicted"/>
<name>A0ABS5L0I9_9ACTN</name>
<protein>
    <submittedName>
        <fullName evidence="1">DUF2867 domain-containing protein</fullName>
    </submittedName>
</protein>
<evidence type="ECO:0000313" key="2">
    <source>
        <dbReference type="Proteomes" id="UP000730482"/>
    </source>
</evidence>
<dbReference type="Proteomes" id="UP000730482">
    <property type="component" value="Unassembled WGS sequence"/>
</dbReference>